<accession>A0A1I7Y9U9</accession>
<protein>
    <submittedName>
        <fullName evidence="2">Secreted protein</fullName>
    </submittedName>
</protein>
<evidence type="ECO:0000313" key="2">
    <source>
        <dbReference type="WBParaSite" id="L893_g13958.t1"/>
    </source>
</evidence>
<dbReference type="AlphaFoldDB" id="A0A1I7Y9U9"/>
<reference evidence="2" key="1">
    <citation type="submission" date="2016-11" db="UniProtKB">
        <authorList>
            <consortium name="WormBaseParasite"/>
        </authorList>
    </citation>
    <scope>IDENTIFICATION</scope>
</reference>
<proteinExistence type="predicted"/>
<dbReference type="WBParaSite" id="L893_g13958.t1">
    <property type="protein sequence ID" value="L893_g13958.t1"/>
    <property type="gene ID" value="L893_g13958"/>
</dbReference>
<sequence length="70" mass="8585">MMTKESVCNFSFLTLPLMRCIPRYVLQRLAPLLRLHSDTGRPLHFCLYRYPYFGTMRYHCLFLRRHPRSY</sequence>
<dbReference type="Proteomes" id="UP000095287">
    <property type="component" value="Unplaced"/>
</dbReference>
<organism evidence="1 2">
    <name type="scientific">Steinernema glaseri</name>
    <dbReference type="NCBI Taxonomy" id="37863"/>
    <lineage>
        <taxon>Eukaryota</taxon>
        <taxon>Metazoa</taxon>
        <taxon>Ecdysozoa</taxon>
        <taxon>Nematoda</taxon>
        <taxon>Chromadorea</taxon>
        <taxon>Rhabditida</taxon>
        <taxon>Tylenchina</taxon>
        <taxon>Panagrolaimomorpha</taxon>
        <taxon>Strongyloidoidea</taxon>
        <taxon>Steinernematidae</taxon>
        <taxon>Steinernema</taxon>
    </lineage>
</organism>
<name>A0A1I7Y9U9_9BILA</name>
<evidence type="ECO:0000313" key="1">
    <source>
        <dbReference type="Proteomes" id="UP000095287"/>
    </source>
</evidence>
<keyword evidence="1" id="KW-1185">Reference proteome</keyword>